<gene>
    <name evidence="1" type="ORF">LCGC14_1609450</name>
</gene>
<sequence>MSYLLPPVHQLQMRLEFVQGILEVGLLCNFTKEQLEEIQSILLEELTYIDNLMYEVYEQTGERAIAFSVWDASMERLRRWLSLITGVKIKYI</sequence>
<dbReference type="EMBL" id="LAZR01013012">
    <property type="protein sequence ID" value="KKM24006.1"/>
    <property type="molecule type" value="Genomic_DNA"/>
</dbReference>
<dbReference type="AlphaFoldDB" id="A0A0F9I8T7"/>
<accession>A0A0F9I8T7</accession>
<reference evidence="1" key="1">
    <citation type="journal article" date="2015" name="Nature">
        <title>Complex archaea that bridge the gap between prokaryotes and eukaryotes.</title>
        <authorList>
            <person name="Spang A."/>
            <person name="Saw J.H."/>
            <person name="Jorgensen S.L."/>
            <person name="Zaremba-Niedzwiedzka K."/>
            <person name="Martijn J."/>
            <person name="Lind A.E."/>
            <person name="van Eijk R."/>
            <person name="Schleper C."/>
            <person name="Guy L."/>
            <person name="Ettema T.J."/>
        </authorList>
    </citation>
    <scope>NUCLEOTIDE SEQUENCE</scope>
</reference>
<organism evidence="1">
    <name type="scientific">marine sediment metagenome</name>
    <dbReference type="NCBI Taxonomy" id="412755"/>
    <lineage>
        <taxon>unclassified sequences</taxon>
        <taxon>metagenomes</taxon>
        <taxon>ecological metagenomes</taxon>
    </lineage>
</organism>
<comment type="caution">
    <text evidence="1">The sequence shown here is derived from an EMBL/GenBank/DDBJ whole genome shotgun (WGS) entry which is preliminary data.</text>
</comment>
<proteinExistence type="predicted"/>
<name>A0A0F9I8T7_9ZZZZ</name>
<protein>
    <submittedName>
        <fullName evidence="1">Uncharacterized protein</fullName>
    </submittedName>
</protein>
<evidence type="ECO:0000313" key="1">
    <source>
        <dbReference type="EMBL" id="KKM24006.1"/>
    </source>
</evidence>